<sequence length="363" mass="38014">MASCASEPPTPTRSASAQSTPTQSTPTQSTPIQPTATQPAPWGRVSQVASGLEAPWSITFLDGAALVSERDSGRIMELSADGTPRTIGTVPGVLHGGEGGLLGLTVDPQNRLYAYSTGAGGNRIQRFEVTGTAGSLALGAPQSLLEGIPAAGNHNGGRLAFGPDGLLYATTGDAGQRSLAQNLHSLGGKILRMSPDGGVPPDNPFPGSYVYSYGHRNPQGLAWTEDGTLFATEFGQNTWDELNIITAGNNYGWPTVEGIARTEAFTDPVQQWRPEEASPSGIAYANGALYVANLRGEVLRRIPATDPTTAKDWFTGKYGRIRDSALAPDGSLWLLTNNTDGRGNPGQGDDRIIALNLNGASEK</sequence>
<dbReference type="OrthoDB" id="9770043at2"/>
<dbReference type="InterPro" id="IPR011041">
    <property type="entry name" value="Quinoprot_gluc/sorb_DH_b-prop"/>
</dbReference>
<evidence type="ECO:0000313" key="3">
    <source>
        <dbReference type="EMBL" id="PXA64491.1"/>
    </source>
</evidence>
<comment type="caution">
    <text evidence="3">The sequence shown here is derived from an EMBL/GenBank/DDBJ whole genome shotgun (WGS) entry which is preliminary data.</text>
</comment>
<dbReference type="AlphaFoldDB" id="A0A2V3DP87"/>
<protein>
    <submittedName>
        <fullName evidence="3">Glucose dehydrogenase</fullName>
    </submittedName>
</protein>
<organism evidence="3 4">
    <name type="scientific">Arthrobacter psychrochitiniphilus</name>
    <dbReference type="NCBI Taxonomy" id="291045"/>
    <lineage>
        <taxon>Bacteria</taxon>
        <taxon>Bacillati</taxon>
        <taxon>Actinomycetota</taxon>
        <taxon>Actinomycetes</taxon>
        <taxon>Micrococcales</taxon>
        <taxon>Micrococcaceae</taxon>
        <taxon>Arthrobacter</taxon>
    </lineage>
</organism>
<dbReference type="Proteomes" id="UP000246303">
    <property type="component" value="Unassembled WGS sequence"/>
</dbReference>
<dbReference type="Pfam" id="PF07995">
    <property type="entry name" value="GSDH"/>
    <property type="match status" value="1"/>
</dbReference>
<reference evidence="3 4" key="1">
    <citation type="submission" date="2018-05" db="EMBL/GenBank/DDBJ databases">
        <title>Genetic diversity of glacier-inhabiting Cryobacterium bacteria in China and description of Cryobacterium mengkeensis sp. nov. and Arthrobacter glacialis sp. nov.</title>
        <authorList>
            <person name="Liu Q."/>
            <person name="Xin Y.-H."/>
        </authorList>
    </citation>
    <scope>NUCLEOTIDE SEQUENCE [LARGE SCALE GENOMIC DNA]</scope>
    <source>
        <strain evidence="3 4">GP3</strain>
    </source>
</reference>
<evidence type="ECO:0000313" key="4">
    <source>
        <dbReference type="Proteomes" id="UP000246303"/>
    </source>
</evidence>
<gene>
    <name evidence="3" type="ORF">CVS29_14980</name>
</gene>
<keyword evidence="4" id="KW-1185">Reference proteome</keyword>
<dbReference type="InterPro" id="IPR011042">
    <property type="entry name" value="6-blade_b-propeller_TolB-like"/>
</dbReference>
<dbReference type="InterPro" id="IPR012938">
    <property type="entry name" value="Glc/Sorbosone_DH"/>
</dbReference>
<dbReference type="SUPFAM" id="SSF50952">
    <property type="entry name" value="Soluble quinoprotein glucose dehydrogenase"/>
    <property type="match status" value="1"/>
</dbReference>
<dbReference type="EMBL" id="QHLZ01000011">
    <property type="protein sequence ID" value="PXA64491.1"/>
    <property type="molecule type" value="Genomic_DNA"/>
</dbReference>
<evidence type="ECO:0000256" key="1">
    <source>
        <dbReference type="SAM" id="MobiDB-lite"/>
    </source>
</evidence>
<evidence type="ECO:0000259" key="2">
    <source>
        <dbReference type="Pfam" id="PF07995"/>
    </source>
</evidence>
<feature type="domain" description="Glucose/Sorbosone dehydrogenase" evidence="2">
    <location>
        <begin position="52"/>
        <end position="342"/>
    </location>
</feature>
<proteinExistence type="predicted"/>
<feature type="region of interest" description="Disordered" evidence="1">
    <location>
        <begin position="1"/>
        <end position="44"/>
    </location>
</feature>
<dbReference type="PANTHER" id="PTHR19328:SF13">
    <property type="entry name" value="HIPL1 PROTEIN"/>
    <property type="match status" value="1"/>
</dbReference>
<feature type="compositionally biased region" description="Low complexity" evidence="1">
    <location>
        <begin position="12"/>
        <end position="41"/>
    </location>
</feature>
<dbReference type="PANTHER" id="PTHR19328">
    <property type="entry name" value="HEDGEHOG-INTERACTING PROTEIN"/>
    <property type="match status" value="1"/>
</dbReference>
<dbReference type="Gene3D" id="2.120.10.30">
    <property type="entry name" value="TolB, C-terminal domain"/>
    <property type="match status" value="1"/>
</dbReference>
<name>A0A2V3DP87_9MICC</name>
<accession>A0A2V3DP87</accession>